<name>A0ABP0F3T1_CLALP</name>
<feature type="transmembrane region" description="Helical" evidence="7">
    <location>
        <begin position="20"/>
        <end position="39"/>
    </location>
</feature>
<evidence type="ECO:0008006" key="10">
    <source>
        <dbReference type="Google" id="ProtNLM"/>
    </source>
</evidence>
<evidence type="ECO:0000313" key="9">
    <source>
        <dbReference type="Proteomes" id="UP001642483"/>
    </source>
</evidence>
<evidence type="ECO:0000256" key="3">
    <source>
        <dbReference type="ARBA" id="ARBA00022692"/>
    </source>
</evidence>
<proteinExistence type="inferred from homology"/>
<evidence type="ECO:0000256" key="4">
    <source>
        <dbReference type="ARBA" id="ARBA00022989"/>
    </source>
</evidence>
<dbReference type="Proteomes" id="UP001642483">
    <property type="component" value="Unassembled WGS sequence"/>
</dbReference>
<dbReference type="PANTHER" id="PTHR11819">
    <property type="entry name" value="SOLUTE CARRIER FAMILY 5"/>
    <property type="match status" value="1"/>
</dbReference>
<dbReference type="PROSITE" id="PS00457">
    <property type="entry name" value="NA_SOLUT_SYMP_2"/>
    <property type="match status" value="1"/>
</dbReference>
<dbReference type="PANTHER" id="PTHR11819:SF150">
    <property type="entry name" value="SODIUM_MYO-INOSITOL COTRANSPORTER"/>
    <property type="match status" value="1"/>
</dbReference>
<feature type="transmembrane region" description="Helical" evidence="7">
    <location>
        <begin position="476"/>
        <end position="497"/>
    </location>
</feature>
<feature type="transmembrane region" description="Helical" evidence="7">
    <location>
        <begin position="101"/>
        <end position="122"/>
    </location>
</feature>
<keyword evidence="5 7" id="KW-0472">Membrane</keyword>
<accession>A0ABP0F3T1</accession>
<comment type="caution">
    <text evidence="8">The sequence shown here is derived from an EMBL/GenBank/DDBJ whole genome shotgun (WGS) entry which is preliminary data.</text>
</comment>
<keyword evidence="4 7" id="KW-1133">Transmembrane helix</keyword>
<feature type="transmembrane region" description="Helical" evidence="7">
    <location>
        <begin position="450"/>
        <end position="469"/>
    </location>
</feature>
<keyword evidence="9" id="KW-1185">Reference proteome</keyword>
<dbReference type="Pfam" id="PF00474">
    <property type="entry name" value="SSF"/>
    <property type="match status" value="1"/>
</dbReference>
<feature type="transmembrane region" description="Helical" evidence="7">
    <location>
        <begin position="644"/>
        <end position="666"/>
    </location>
</feature>
<feature type="transmembrane region" description="Helical" evidence="7">
    <location>
        <begin position="168"/>
        <end position="195"/>
    </location>
</feature>
<keyword evidence="3 7" id="KW-0812">Transmembrane</keyword>
<dbReference type="Gene3D" id="1.20.1730.10">
    <property type="entry name" value="Sodium/glucose cotransporter"/>
    <property type="match status" value="1"/>
</dbReference>
<evidence type="ECO:0000256" key="7">
    <source>
        <dbReference type="SAM" id="Phobius"/>
    </source>
</evidence>
<dbReference type="InterPro" id="IPR018212">
    <property type="entry name" value="Na/solute_symporter_CS"/>
</dbReference>
<sequence length="668" mass="73797">MESTTSSSNFTRTVVKLDTWDIVTVVVYFVLVVAVGLFAMCRSNRGTVNGYFLAGRSMLWLPVGASLFVSNIGSEHFIGLAGSGAAIGIAVGAWEVNALVVLQLLGFFFVPIYITSGVVTMPEYLSKRFGGKRLRVFMAILSLLLYIFTKVSVNLYSGGLFIQQSLGWNLYVSIIGLILITALLTMTGGLAAVIYTDTLQAVLMVAGAAALTALSFVQVGGYDAMKEKYMQAVPRIVRPPLDQDCGKPYNDSFVMLREPTDPDVPWPGFVFGQTQASIWYWCTDQVIVQRVLAAKSLSHAQGATILAGFIKILPFFLMVLPGLISRILYTDEVACIDPDICYEVCQSSTGCTNIAFPRLVLGVMPTGARGLMMSVMIAALMSDLDSIFNSSSTIFTIDIWKRVIRPKANVREMMLVGRVWVLVMVCLSIAWVPVMLQLQGGQLFLSIQEISGYLSPPVAAVFITGMLWTRFNEQGAFWGMMAGFLVGIIRMIIVFALQGNAGNCYAPDTRPEWYHTLIGKVHFMYFALIIFCITIVVGVVVSLLTEAPSKSQISRVTWWTKHWKRPRSDNLESELTKADSKVNQNERQNDFSAAADTAQSSSLFKRGYEWFCGYQTKQDEESEEEKRQKLLKITSIKQNQTAKLLLQCLLVVILGAGVFILAFFSVPT</sequence>
<comment type="subcellular location">
    <subcellularLocation>
        <location evidence="1">Membrane</location>
        <topology evidence="1">Multi-pass membrane protein</topology>
    </subcellularLocation>
</comment>
<comment type="similarity">
    <text evidence="2 6">Belongs to the sodium:solute symporter (SSF) (TC 2.A.21) family.</text>
</comment>
<dbReference type="PROSITE" id="PS50283">
    <property type="entry name" value="NA_SOLUT_SYMP_3"/>
    <property type="match status" value="1"/>
</dbReference>
<dbReference type="EMBL" id="CAWYQH010000013">
    <property type="protein sequence ID" value="CAK8674330.1"/>
    <property type="molecule type" value="Genomic_DNA"/>
</dbReference>
<dbReference type="PROSITE" id="PS00456">
    <property type="entry name" value="NA_SOLUT_SYMP_1"/>
    <property type="match status" value="1"/>
</dbReference>
<feature type="transmembrane region" description="Helical" evidence="7">
    <location>
        <begin position="305"/>
        <end position="324"/>
    </location>
</feature>
<dbReference type="InterPro" id="IPR038377">
    <property type="entry name" value="Na/Glc_symporter_sf"/>
</dbReference>
<evidence type="ECO:0000256" key="2">
    <source>
        <dbReference type="ARBA" id="ARBA00006434"/>
    </source>
</evidence>
<evidence type="ECO:0000256" key="6">
    <source>
        <dbReference type="RuleBase" id="RU362091"/>
    </source>
</evidence>
<organism evidence="8 9">
    <name type="scientific">Clavelina lepadiformis</name>
    <name type="common">Light-bulb sea squirt</name>
    <name type="synonym">Ascidia lepadiformis</name>
    <dbReference type="NCBI Taxonomy" id="159417"/>
    <lineage>
        <taxon>Eukaryota</taxon>
        <taxon>Metazoa</taxon>
        <taxon>Chordata</taxon>
        <taxon>Tunicata</taxon>
        <taxon>Ascidiacea</taxon>
        <taxon>Aplousobranchia</taxon>
        <taxon>Clavelinidae</taxon>
        <taxon>Clavelina</taxon>
    </lineage>
</organism>
<dbReference type="NCBIfam" id="TIGR00813">
    <property type="entry name" value="sss"/>
    <property type="match status" value="1"/>
</dbReference>
<evidence type="ECO:0000313" key="8">
    <source>
        <dbReference type="EMBL" id="CAK8674330.1"/>
    </source>
</evidence>
<evidence type="ECO:0000256" key="1">
    <source>
        <dbReference type="ARBA" id="ARBA00004141"/>
    </source>
</evidence>
<gene>
    <name evidence="8" type="ORF">CVLEPA_LOCUS4038</name>
</gene>
<feature type="transmembrane region" description="Helical" evidence="7">
    <location>
        <begin position="134"/>
        <end position="156"/>
    </location>
</feature>
<feature type="transmembrane region" description="Helical" evidence="7">
    <location>
        <begin position="201"/>
        <end position="222"/>
    </location>
</feature>
<dbReference type="InterPro" id="IPR001734">
    <property type="entry name" value="Na/solute_symporter"/>
</dbReference>
<feature type="transmembrane region" description="Helical" evidence="7">
    <location>
        <begin position="415"/>
        <end position="438"/>
    </location>
</feature>
<feature type="transmembrane region" description="Helical" evidence="7">
    <location>
        <begin position="51"/>
        <end position="70"/>
    </location>
</feature>
<protein>
    <recommendedName>
        <fullName evidence="10">Sodium/myo-inositol cotransporter</fullName>
    </recommendedName>
</protein>
<reference evidence="8 9" key="1">
    <citation type="submission" date="2024-02" db="EMBL/GenBank/DDBJ databases">
        <authorList>
            <person name="Daric V."/>
            <person name="Darras S."/>
        </authorList>
    </citation>
    <scope>NUCLEOTIDE SEQUENCE [LARGE SCALE GENOMIC DNA]</scope>
</reference>
<evidence type="ECO:0000256" key="5">
    <source>
        <dbReference type="ARBA" id="ARBA00023136"/>
    </source>
</evidence>
<feature type="transmembrane region" description="Helical" evidence="7">
    <location>
        <begin position="523"/>
        <end position="545"/>
    </location>
</feature>